<evidence type="ECO:0000256" key="5">
    <source>
        <dbReference type="ARBA" id="ARBA00022771"/>
    </source>
</evidence>
<evidence type="ECO:0000313" key="12">
    <source>
        <dbReference type="Proteomes" id="UP000232323"/>
    </source>
</evidence>
<keyword evidence="12" id="KW-1185">Reference proteome</keyword>
<dbReference type="InterPro" id="IPR031657">
    <property type="entry name" value="REPA_OB_2"/>
</dbReference>
<name>A0A250WVK1_9CHLO</name>
<feature type="compositionally biased region" description="Polar residues" evidence="9">
    <location>
        <begin position="391"/>
        <end position="412"/>
    </location>
</feature>
<evidence type="ECO:0000256" key="3">
    <source>
        <dbReference type="ARBA" id="ARBA00022705"/>
    </source>
</evidence>
<evidence type="ECO:0000256" key="9">
    <source>
        <dbReference type="SAM" id="MobiDB-lite"/>
    </source>
</evidence>
<sequence>MDEEALSIPDVLFNFRPIADIGTVEAGAILDVIGVVESVENWQTLTRKTGEETRKRALVLRDSSGGSIELTLWGQAVSDPGESLYTMVQAGQRPILAVKNARVGDFNGKTLGTVGSSTLKVQPEIQEAMHLAQWYSAGGASVQAQALSGVSKGGMMGDRRCTLSAIKDEDLGHGEKPDYIVVHATINYVKSDSFPGYASCPGDFNGRLCQKKLTEGGGQWYCERCSKYYSEPVWRYIVSIQASDHTAQSWLTCFGDAGELLMNGVKAPELKQMEMENLQEYEKMMMDANLNRMVFKLKVAEESYNDEVRVKVSVTKLEHMDYIKESRATLDLIHKLEAGVPIFQPKSLEAMPGSTTSIHHSHHAFQQPQNLHGGGGMQFAGNGASPGPYSMGQQGTAGYQQHGGSSVSTATYQAGHMGHPMQQHTSSTYGARQPQFEDQVVSHQPYGVNNAQNSIRHMQGGVMGVAPSGPPAYLQHQRYDASGPQQHSLHGGMPQGRDTADYGHDIGRPMGVSHPGPPGSGMPGYDGSGASYLSRAPQQDLGNNFPSGGFNMPGNAATDHSGLPAQQTAGAYGTYVSGQQPQQRGSVPPFW</sequence>
<protein>
    <recommendedName>
        <fullName evidence="10">SAC domain-containing protein</fullName>
    </recommendedName>
</protein>
<dbReference type="Proteomes" id="UP000232323">
    <property type="component" value="Unassembled WGS sequence"/>
</dbReference>
<dbReference type="GO" id="GO:0003684">
    <property type="term" value="F:damaged DNA binding"/>
    <property type="evidence" value="ECO:0007669"/>
    <property type="project" value="TreeGrafter"/>
</dbReference>
<evidence type="ECO:0000256" key="7">
    <source>
        <dbReference type="ARBA" id="ARBA00023125"/>
    </source>
</evidence>
<dbReference type="GO" id="GO:0016791">
    <property type="term" value="F:phosphatase activity"/>
    <property type="evidence" value="ECO:0007669"/>
    <property type="project" value="InterPro"/>
</dbReference>
<dbReference type="AlphaFoldDB" id="A0A250WVK1"/>
<proteinExistence type="inferred from homology"/>
<dbReference type="GO" id="GO:0006289">
    <property type="term" value="P:nucleotide-excision repair"/>
    <property type="evidence" value="ECO:0007669"/>
    <property type="project" value="TreeGrafter"/>
</dbReference>
<comment type="caution">
    <text evidence="11">The sequence shown here is derived from an EMBL/GenBank/DDBJ whole genome shotgun (WGS) entry which is preliminary data.</text>
</comment>
<dbReference type="Pfam" id="PF16900">
    <property type="entry name" value="REPA_OB_2"/>
    <property type="match status" value="1"/>
</dbReference>
<dbReference type="GO" id="GO:0007004">
    <property type="term" value="P:telomere maintenance via telomerase"/>
    <property type="evidence" value="ECO:0007669"/>
    <property type="project" value="TreeGrafter"/>
</dbReference>
<dbReference type="Pfam" id="PF08646">
    <property type="entry name" value="Rep_fac-A_C"/>
    <property type="match status" value="1"/>
</dbReference>
<evidence type="ECO:0000256" key="1">
    <source>
        <dbReference type="ARBA" id="ARBA00004123"/>
    </source>
</evidence>
<feature type="compositionally biased region" description="Polar residues" evidence="9">
    <location>
        <begin position="536"/>
        <end position="546"/>
    </location>
</feature>
<dbReference type="Gene3D" id="2.40.50.140">
    <property type="entry name" value="Nucleic acid-binding proteins"/>
    <property type="match status" value="2"/>
</dbReference>
<dbReference type="PANTHER" id="PTHR23273">
    <property type="entry name" value="REPLICATION FACTOR A 1, RFA1"/>
    <property type="match status" value="1"/>
</dbReference>
<keyword evidence="8" id="KW-0539">Nucleus</keyword>
<keyword evidence="7" id="KW-0238">DNA-binding</keyword>
<dbReference type="GO" id="GO:0000724">
    <property type="term" value="P:double-strand break repair via homologous recombination"/>
    <property type="evidence" value="ECO:0007669"/>
    <property type="project" value="TreeGrafter"/>
</dbReference>
<evidence type="ECO:0000313" key="11">
    <source>
        <dbReference type="EMBL" id="GAX74873.1"/>
    </source>
</evidence>
<dbReference type="CDD" id="cd04476">
    <property type="entry name" value="RPA1_DBD_C"/>
    <property type="match status" value="1"/>
</dbReference>
<keyword evidence="5" id="KW-0863">Zinc-finger</keyword>
<dbReference type="SUPFAM" id="SSF50249">
    <property type="entry name" value="Nucleic acid-binding proteins"/>
    <property type="match status" value="2"/>
</dbReference>
<organism evidence="11 12">
    <name type="scientific">Chlamydomonas eustigma</name>
    <dbReference type="NCBI Taxonomy" id="1157962"/>
    <lineage>
        <taxon>Eukaryota</taxon>
        <taxon>Viridiplantae</taxon>
        <taxon>Chlorophyta</taxon>
        <taxon>core chlorophytes</taxon>
        <taxon>Chlorophyceae</taxon>
        <taxon>CS clade</taxon>
        <taxon>Chlamydomonadales</taxon>
        <taxon>Chlamydomonadaceae</taxon>
        <taxon>Chlamydomonas</taxon>
    </lineage>
</organism>
<feature type="region of interest" description="Disordered" evidence="9">
    <location>
        <begin position="511"/>
        <end position="566"/>
    </location>
</feature>
<dbReference type="InterPro" id="IPR012340">
    <property type="entry name" value="NA-bd_OB-fold"/>
</dbReference>
<feature type="region of interest" description="Disordered" evidence="9">
    <location>
        <begin position="380"/>
        <end position="412"/>
    </location>
</feature>
<dbReference type="CDD" id="cd04475">
    <property type="entry name" value="RPA1_DBD_B"/>
    <property type="match status" value="1"/>
</dbReference>
<evidence type="ECO:0000256" key="8">
    <source>
        <dbReference type="ARBA" id="ARBA00023242"/>
    </source>
</evidence>
<accession>A0A250WVK1</accession>
<dbReference type="FunFam" id="2.40.50.140:FF:000064">
    <property type="entry name" value="Replication protein A subunit"/>
    <property type="match status" value="1"/>
</dbReference>
<comment type="subcellular location">
    <subcellularLocation>
        <location evidence="1">Nucleus</location>
    </subcellularLocation>
</comment>
<reference evidence="11 12" key="1">
    <citation type="submission" date="2017-08" db="EMBL/GenBank/DDBJ databases">
        <title>Acidophilic green algal genome provides insights into adaptation to an acidic environment.</title>
        <authorList>
            <person name="Hirooka S."/>
            <person name="Hirose Y."/>
            <person name="Kanesaki Y."/>
            <person name="Higuchi S."/>
            <person name="Fujiwara T."/>
            <person name="Onuma R."/>
            <person name="Era A."/>
            <person name="Ohbayashi R."/>
            <person name="Uzuka A."/>
            <person name="Nozaki H."/>
            <person name="Yoshikawa H."/>
            <person name="Miyagishima S.Y."/>
        </authorList>
    </citation>
    <scope>NUCLEOTIDE SEQUENCE [LARGE SCALE GENOMIC DNA]</scope>
    <source>
        <strain evidence="11 12">NIES-2499</strain>
    </source>
</reference>
<keyword evidence="3" id="KW-0235">DNA replication</keyword>
<dbReference type="PROSITE" id="PS50275">
    <property type="entry name" value="SAC"/>
    <property type="match status" value="1"/>
</dbReference>
<gene>
    <name evidence="11" type="ORF">CEUSTIGMA_g2319.t1</name>
</gene>
<dbReference type="InterPro" id="IPR047192">
    <property type="entry name" value="Euk_RPA1_DBD_C"/>
</dbReference>
<dbReference type="GO" id="GO:0008270">
    <property type="term" value="F:zinc ion binding"/>
    <property type="evidence" value="ECO:0007669"/>
    <property type="project" value="UniProtKB-KW"/>
</dbReference>
<dbReference type="EMBL" id="BEGY01000009">
    <property type="protein sequence ID" value="GAX74873.1"/>
    <property type="molecule type" value="Genomic_DNA"/>
</dbReference>
<dbReference type="InterPro" id="IPR013955">
    <property type="entry name" value="Rep_factor-A_C"/>
</dbReference>
<dbReference type="PANTHER" id="PTHR23273:SF4">
    <property type="entry name" value="REPLICATION PROTEIN A OB DOMAIN-CONTAINING PROTEIN"/>
    <property type="match status" value="1"/>
</dbReference>
<dbReference type="InterPro" id="IPR002013">
    <property type="entry name" value="SAC_dom"/>
</dbReference>
<keyword evidence="6" id="KW-0862">Zinc</keyword>
<comment type="similarity">
    <text evidence="2">Belongs to the replication factor A protein 1 family.</text>
</comment>
<evidence type="ECO:0000259" key="10">
    <source>
        <dbReference type="PROSITE" id="PS50275"/>
    </source>
</evidence>
<dbReference type="GO" id="GO:0051321">
    <property type="term" value="P:meiotic cell cycle"/>
    <property type="evidence" value="ECO:0007669"/>
    <property type="project" value="TreeGrafter"/>
</dbReference>
<evidence type="ECO:0000256" key="2">
    <source>
        <dbReference type="ARBA" id="ARBA00005690"/>
    </source>
</evidence>
<dbReference type="GO" id="GO:0006260">
    <property type="term" value="P:DNA replication"/>
    <property type="evidence" value="ECO:0007669"/>
    <property type="project" value="UniProtKB-KW"/>
</dbReference>
<dbReference type="GO" id="GO:0043047">
    <property type="term" value="F:single-stranded telomeric DNA binding"/>
    <property type="evidence" value="ECO:0007669"/>
    <property type="project" value="TreeGrafter"/>
</dbReference>
<evidence type="ECO:0000256" key="4">
    <source>
        <dbReference type="ARBA" id="ARBA00022723"/>
    </source>
</evidence>
<keyword evidence="4" id="KW-0479">Metal-binding</keyword>
<dbReference type="STRING" id="1157962.A0A250WVK1"/>
<dbReference type="GO" id="GO:0005662">
    <property type="term" value="C:DNA replication factor A complex"/>
    <property type="evidence" value="ECO:0007669"/>
    <property type="project" value="TreeGrafter"/>
</dbReference>
<evidence type="ECO:0000256" key="6">
    <source>
        <dbReference type="ARBA" id="ARBA00022833"/>
    </source>
</evidence>
<dbReference type="OrthoDB" id="1751331at2759"/>
<dbReference type="FunFam" id="2.40.50.140:FF:000090">
    <property type="entry name" value="Replication protein A subunit"/>
    <property type="match status" value="1"/>
</dbReference>
<feature type="domain" description="SAC" evidence="10">
    <location>
        <begin position="531"/>
        <end position="591"/>
    </location>
</feature>